<keyword evidence="3 9" id="KW-0812">Transmembrane</keyword>
<dbReference type="PANTHER" id="PTHR24235:SF30">
    <property type="entry name" value="NEUROPEPTIDE F RECEPTOR"/>
    <property type="match status" value="1"/>
</dbReference>
<comment type="similarity">
    <text evidence="2 9">Belongs to the G-protein coupled receptor 1 family.</text>
</comment>
<evidence type="ECO:0000256" key="6">
    <source>
        <dbReference type="ARBA" id="ARBA00023136"/>
    </source>
</evidence>
<dbReference type="GO" id="GO:0016020">
    <property type="term" value="C:membrane"/>
    <property type="evidence" value="ECO:0007669"/>
    <property type="project" value="UniProtKB-SubCell"/>
</dbReference>
<dbReference type="Pfam" id="PF00001">
    <property type="entry name" value="7tm_1"/>
    <property type="match status" value="1"/>
</dbReference>
<dbReference type="PROSITE" id="PS50262">
    <property type="entry name" value="G_PROTEIN_RECEP_F1_2"/>
    <property type="match status" value="1"/>
</dbReference>
<organism evidence="12 13">
    <name type="scientific">Artemia franciscana</name>
    <name type="common">Brine shrimp</name>
    <name type="synonym">Artemia sanfranciscana</name>
    <dbReference type="NCBI Taxonomy" id="6661"/>
    <lineage>
        <taxon>Eukaryota</taxon>
        <taxon>Metazoa</taxon>
        <taxon>Ecdysozoa</taxon>
        <taxon>Arthropoda</taxon>
        <taxon>Crustacea</taxon>
        <taxon>Branchiopoda</taxon>
        <taxon>Anostraca</taxon>
        <taxon>Artemiidae</taxon>
        <taxon>Artemia</taxon>
    </lineage>
</organism>
<proteinExistence type="inferred from homology"/>
<accession>A0AA88HHE0</accession>
<keyword evidence="6 10" id="KW-0472">Membrane</keyword>
<dbReference type="PRINTS" id="PR00237">
    <property type="entry name" value="GPCRRHODOPSN"/>
</dbReference>
<keyword evidence="8 9" id="KW-0807">Transducer</keyword>
<dbReference type="PROSITE" id="PS00237">
    <property type="entry name" value="G_PROTEIN_RECEP_F1_1"/>
    <property type="match status" value="1"/>
</dbReference>
<dbReference type="EMBL" id="JAVRJZ010000015">
    <property type="protein sequence ID" value="KAK2712045.1"/>
    <property type="molecule type" value="Genomic_DNA"/>
</dbReference>
<feature type="transmembrane region" description="Helical" evidence="10">
    <location>
        <begin position="110"/>
        <end position="137"/>
    </location>
</feature>
<feature type="transmembrane region" description="Helical" evidence="10">
    <location>
        <begin position="307"/>
        <end position="330"/>
    </location>
</feature>
<feature type="transmembrane region" description="Helical" evidence="10">
    <location>
        <begin position="77"/>
        <end position="104"/>
    </location>
</feature>
<feature type="transmembrane region" description="Helical" evidence="10">
    <location>
        <begin position="158"/>
        <end position="180"/>
    </location>
</feature>
<evidence type="ECO:0000256" key="2">
    <source>
        <dbReference type="ARBA" id="ARBA00010663"/>
    </source>
</evidence>
<feature type="transmembrane region" description="Helical" evidence="10">
    <location>
        <begin position="211"/>
        <end position="233"/>
    </location>
</feature>
<evidence type="ECO:0000313" key="12">
    <source>
        <dbReference type="EMBL" id="KAK2712045.1"/>
    </source>
</evidence>
<dbReference type="InterPro" id="IPR000611">
    <property type="entry name" value="NPY_rcpt"/>
</dbReference>
<gene>
    <name evidence="12" type="ORF">QYM36_010919</name>
</gene>
<evidence type="ECO:0000256" key="10">
    <source>
        <dbReference type="SAM" id="Phobius"/>
    </source>
</evidence>
<evidence type="ECO:0000256" key="9">
    <source>
        <dbReference type="RuleBase" id="RU000688"/>
    </source>
</evidence>
<dbReference type="AlphaFoldDB" id="A0AA88HHE0"/>
<evidence type="ECO:0000259" key="11">
    <source>
        <dbReference type="PROSITE" id="PS50262"/>
    </source>
</evidence>
<name>A0AA88HHE0_ARTSF</name>
<protein>
    <recommendedName>
        <fullName evidence="11">G-protein coupled receptors family 1 profile domain-containing protein</fullName>
    </recommendedName>
</protein>
<feature type="transmembrane region" description="Helical" evidence="10">
    <location>
        <begin position="270"/>
        <end position="287"/>
    </location>
</feature>
<dbReference type="SUPFAM" id="SSF81321">
    <property type="entry name" value="Family A G protein-coupled receptor-like"/>
    <property type="match status" value="1"/>
</dbReference>
<dbReference type="CDD" id="cd15203">
    <property type="entry name" value="7tmA_NPYR-like"/>
    <property type="match status" value="1"/>
</dbReference>
<keyword evidence="4 10" id="KW-1133">Transmembrane helix</keyword>
<evidence type="ECO:0000256" key="1">
    <source>
        <dbReference type="ARBA" id="ARBA00004141"/>
    </source>
</evidence>
<dbReference type="GO" id="GO:0004983">
    <property type="term" value="F:neuropeptide Y receptor activity"/>
    <property type="evidence" value="ECO:0007669"/>
    <property type="project" value="InterPro"/>
</dbReference>
<reference evidence="12" key="1">
    <citation type="submission" date="2023-07" db="EMBL/GenBank/DDBJ databases">
        <title>Chromosome-level genome assembly of Artemia franciscana.</title>
        <authorList>
            <person name="Jo E."/>
        </authorList>
    </citation>
    <scope>NUCLEOTIDE SEQUENCE</scope>
    <source>
        <tissue evidence="12">Whole body</tissue>
    </source>
</reference>
<dbReference type="InterPro" id="IPR000276">
    <property type="entry name" value="GPCR_Rhodpsn"/>
</dbReference>
<dbReference type="PRINTS" id="PR01012">
    <property type="entry name" value="NRPEPTIDEYR"/>
</dbReference>
<comment type="caution">
    <text evidence="12">The sequence shown here is derived from an EMBL/GenBank/DDBJ whole genome shotgun (WGS) entry which is preliminary data.</text>
</comment>
<keyword evidence="7 9" id="KW-0675">Receptor</keyword>
<evidence type="ECO:0000256" key="8">
    <source>
        <dbReference type="ARBA" id="ARBA00023224"/>
    </source>
</evidence>
<feature type="transmembrane region" description="Helical" evidence="10">
    <location>
        <begin position="38"/>
        <end position="65"/>
    </location>
</feature>
<sequence>MENHYLQEELYDLEISNVSVPADVQKQLLINRKIQPPLYYIFIILYSILILFGAFGNGLVMFTVLTKKTMRTTRNMFIFNLAVSDLLLCVIAMPFTLIGVLTYYWPLGKTPFLCNISFCVPTICVYVSALSIAAIAIDRYYLIIHPTQNTIESKKAGIALCAIWTIGILFAVPLFISSILTKTVVILHEPLYVPYIIIRSCEEQFSSIFSIAYSVTTVIFQYAVPIITVSVAYRKISKQLKNRMETLMAMLHDKNRIEAEHNRLKRTNQLLASVTVAFAISWLPLHVFLCVDDSFRSFLGNSEKRYILYGICHLVSMTSACLNPVLYGWLNENFRKEFFDMFSCLIKITKSNKNKTPVIIYTKATSTPTPSDSQGVKNKMYERTMTSSSNLHCSSPSLLECDFMSKN</sequence>
<dbReference type="Gene3D" id="1.20.1070.10">
    <property type="entry name" value="Rhodopsin 7-helix transmembrane proteins"/>
    <property type="match status" value="1"/>
</dbReference>
<evidence type="ECO:0000313" key="13">
    <source>
        <dbReference type="Proteomes" id="UP001187531"/>
    </source>
</evidence>
<evidence type="ECO:0000256" key="7">
    <source>
        <dbReference type="ARBA" id="ARBA00023170"/>
    </source>
</evidence>
<comment type="subcellular location">
    <subcellularLocation>
        <location evidence="1">Membrane</location>
        <topology evidence="1">Multi-pass membrane protein</topology>
    </subcellularLocation>
</comment>
<dbReference type="PANTHER" id="PTHR24235">
    <property type="entry name" value="NEUROPEPTIDE Y RECEPTOR"/>
    <property type="match status" value="1"/>
</dbReference>
<dbReference type="SMART" id="SM01381">
    <property type="entry name" value="7TM_GPCR_Srsx"/>
    <property type="match status" value="1"/>
</dbReference>
<evidence type="ECO:0000256" key="4">
    <source>
        <dbReference type="ARBA" id="ARBA00022989"/>
    </source>
</evidence>
<feature type="domain" description="G-protein coupled receptors family 1 profile" evidence="11">
    <location>
        <begin position="56"/>
        <end position="327"/>
    </location>
</feature>
<dbReference type="InterPro" id="IPR017452">
    <property type="entry name" value="GPCR_Rhodpsn_7TM"/>
</dbReference>
<keyword evidence="5 9" id="KW-0297">G-protein coupled receptor</keyword>
<evidence type="ECO:0000256" key="3">
    <source>
        <dbReference type="ARBA" id="ARBA00022692"/>
    </source>
</evidence>
<keyword evidence="13" id="KW-1185">Reference proteome</keyword>
<evidence type="ECO:0000256" key="5">
    <source>
        <dbReference type="ARBA" id="ARBA00023040"/>
    </source>
</evidence>
<dbReference type="Proteomes" id="UP001187531">
    <property type="component" value="Unassembled WGS sequence"/>
</dbReference>